<dbReference type="PANTHER" id="PTHR23513">
    <property type="entry name" value="INTEGRAL MEMBRANE EFFLUX PROTEIN-RELATED"/>
    <property type="match status" value="1"/>
</dbReference>
<dbReference type="InterPro" id="IPR010290">
    <property type="entry name" value="TM_effector"/>
</dbReference>
<evidence type="ECO:0000256" key="4">
    <source>
        <dbReference type="ARBA" id="ARBA00022692"/>
    </source>
</evidence>
<feature type="transmembrane region" description="Helical" evidence="7">
    <location>
        <begin position="21"/>
        <end position="38"/>
    </location>
</feature>
<proteinExistence type="predicted"/>
<evidence type="ECO:0000256" key="7">
    <source>
        <dbReference type="SAM" id="Phobius"/>
    </source>
</evidence>
<keyword evidence="5 7" id="KW-1133">Transmembrane helix</keyword>
<dbReference type="Pfam" id="PF05977">
    <property type="entry name" value="MFS_3"/>
    <property type="match status" value="1"/>
</dbReference>
<accession>A0A542XCY2</accession>
<evidence type="ECO:0000313" key="9">
    <source>
        <dbReference type="Proteomes" id="UP000318336"/>
    </source>
</evidence>
<feature type="transmembrane region" description="Helical" evidence="7">
    <location>
        <begin position="292"/>
        <end position="317"/>
    </location>
</feature>
<feature type="transmembrane region" description="Helical" evidence="7">
    <location>
        <begin position="81"/>
        <end position="99"/>
    </location>
</feature>
<protein>
    <submittedName>
        <fullName evidence="8">Transmembrane secretion effector</fullName>
    </submittedName>
</protein>
<keyword evidence="2" id="KW-0813">Transport</keyword>
<dbReference type="AlphaFoldDB" id="A0A542XCY2"/>
<comment type="caution">
    <text evidence="8">The sequence shown here is derived from an EMBL/GenBank/DDBJ whole genome shotgun (WGS) entry which is preliminary data.</text>
</comment>
<dbReference type="GO" id="GO:0005886">
    <property type="term" value="C:plasma membrane"/>
    <property type="evidence" value="ECO:0007669"/>
    <property type="project" value="UniProtKB-SubCell"/>
</dbReference>
<dbReference type="PANTHER" id="PTHR23513:SF6">
    <property type="entry name" value="MAJOR FACILITATOR SUPERFAMILY ASSOCIATED DOMAIN-CONTAINING PROTEIN"/>
    <property type="match status" value="1"/>
</dbReference>
<dbReference type="RefSeq" id="WP_170206826.1">
    <property type="nucleotide sequence ID" value="NZ_CAJTBP010000001.1"/>
</dbReference>
<dbReference type="Gene3D" id="1.20.1250.20">
    <property type="entry name" value="MFS general substrate transporter like domains"/>
    <property type="match status" value="1"/>
</dbReference>
<evidence type="ECO:0000256" key="2">
    <source>
        <dbReference type="ARBA" id="ARBA00022448"/>
    </source>
</evidence>
<feature type="transmembrane region" description="Helical" evidence="7">
    <location>
        <begin position="44"/>
        <end position="69"/>
    </location>
</feature>
<dbReference type="EMBL" id="VFOK01000001">
    <property type="protein sequence ID" value="TQL33664.1"/>
    <property type="molecule type" value="Genomic_DNA"/>
</dbReference>
<feature type="transmembrane region" description="Helical" evidence="7">
    <location>
        <begin position="224"/>
        <end position="245"/>
    </location>
</feature>
<evidence type="ECO:0000256" key="3">
    <source>
        <dbReference type="ARBA" id="ARBA00022475"/>
    </source>
</evidence>
<evidence type="ECO:0000256" key="5">
    <source>
        <dbReference type="ARBA" id="ARBA00022989"/>
    </source>
</evidence>
<organism evidence="8 9">
    <name type="scientific">Barrientosiimonas humi</name>
    <dbReference type="NCBI Taxonomy" id="999931"/>
    <lineage>
        <taxon>Bacteria</taxon>
        <taxon>Bacillati</taxon>
        <taxon>Actinomycetota</taxon>
        <taxon>Actinomycetes</taxon>
        <taxon>Micrococcales</taxon>
        <taxon>Dermacoccaceae</taxon>
        <taxon>Barrientosiimonas</taxon>
    </lineage>
</organism>
<keyword evidence="6 7" id="KW-0472">Membrane</keyword>
<dbReference type="SUPFAM" id="SSF103473">
    <property type="entry name" value="MFS general substrate transporter"/>
    <property type="match status" value="1"/>
</dbReference>
<dbReference type="InterPro" id="IPR036259">
    <property type="entry name" value="MFS_trans_sf"/>
</dbReference>
<reference evidence="8 9" key="1">
    <citation type="submission" date="2019-06" db="EMBL/GenBank/DDBJ databases">
        <title>Sequencing the genomes of 1000 actinobacteria strains.</title>
        <authorList>
            <person name="Klenk H.-P."/>
        </authorList>
    </citation>
    <scope>NUCLEOTIDE SEQUENCE [LARGE SCALE GENOMIC DNA]</scope>
    <source>
        <strain evidence="8 9">DSM 24617</strain>
    </source>
</reference>
<feature type="transmembrane region" description="Helical" evidence="7">
    <location>
        <begin position="144"/>
        <end position="163"/>
    </location>
</feature>
<evidence type="ECO:0000313" key="8">
    <source>
        <dbReference type="EMBL" id="TQL33664.1"/>
    </source>
</evidence>
<evidence type="ECO:0000256" key="1">
    <source>
        <dbReference type="ARBA" id="ARBA00004651"/>
    </source>
</evidence>
<sequence>MRDDSLWRDADFVRYFSARTVSFTGAVVTWVALPVIVYRMTGSAAWTSITVVVETLPMVLLGLVGGALGDRRDRRRVMVRADLVSGAAIGSVALAHLLGRLTLGHLLVAAFVSASAVTIFDGSNWGALPAIVGRDRLPEANARVWGVQALLEVGLPAAVGVALAFVAPAALLAVDAASFFASAALIRSISSNLQLHQADSRNTMLADIREGVGYLFSHPVLRPLLAVSVIGSASGGGMVALMVVWADRQLGIGTGGVRFGLLAGAWSAGAAVAAALLPRLIRRWGAVGLTRFAAWVVPLCILATALTTDYYVALAVWSTYAVVHVS</sequence>
<name>A0A542XCY2_9MICO</name>
<feature type="transmembrane region" description="Helical" evidence="7">
    <location>
        <begin position="105"/>
        <end position="132"/>
    </location>
</feature>
<dbReference type="Proteomes" id="UP000318336">
    <property type="component" value="Unassembled WGS sequence"/>
</dbReference>
<comment type="subcellular location">
    <subcellularLocation>
        <location evidence="1">Cell membrane</location>
        <topology evidence="1">Multi-pass membrane protein</topology>
    </subcellularLocation>
</comment>
<gene>
    <name evidence="8" type="ORF">FB554_1815</name>
</gene>
<keyword evidence="3" id="KW-1003">Cell membrane</keyword>
<evidence type="ECO:0000256" key="6">
    <source>
        <dbReference type="ARBA" id="ARBA00023136"/>
    </source>
</evidence>
<keyword evidence="9" id="KW-1185">Reference proteome</keyword>
<keyword evidence="4 7" id="KW-0812">Transmembrane</keyword>
<feature type="transmembrane region" description="Helical" evidence="7">
    <location>
        <begin position="257"/>
        <end position="280"/>
    </location>
</feature>